<dbReference type="EMBL" id="CAGKOT010000023">
    <property type="protein sequence ID" value="CAB5367046.1"/>
    <property type="molecule type" value="Genomic_DNA"/>
</dbReference>
<evidence type="ECO:0000256" key="6">
    <source>
        <dbReference type="SAM" id="MobiDB-lite"/>
    </source>
</evidence>
<keyword evidence="1 5" id="KW-0540">Nuclease</keyword>
<evidence type="ECO:0000256" key="2">
    <source>
        <dbReference type="ARBA" id="ARBA00022801"/>
    </source>
</evidence>
<feature type="compositionally biased region" description="Basic and acidic residues" evidence="6">
    <location>
        <begin position="329"/>
        <end position="342"/>
    </location>
</feature>
<reference evidence="7" key="1">
    <citation type="submission" date="2020-05" db="EMBL/GenBank/DDBJ databases">
        <authorList>
            <person name="Rincon C."/>
            <person name="Sanders R I."/>
            <person name="Robbins C."/>
            <person name="Chaturvedi A."/>
        </authorList>
    </citation>
    <scope>NUCLEOTIDE SEQUENCE</scope>
    <source>
        <strain evidence="7">CHB12</strain>
    </source>
</reference>
<dbReference type="Proteomes" id="UP000684084">
    <property type="component" value="Unassembled WGS sequence"/>
</dbReference>
<feature type="active site" description="Proton donor/acceptor" evidence="5">
    <location>
        <position position="276"/>
    </location>
</feature>
<evidence type="ECO:0000256" key="4">
    <source>
        <dbReference type="ARBA" id="ARBA00023242"/>
    </source>
</evidence>
<comment type="subcellular location">
    <subcellularLocation>
        <location evidence="5">Nucleus</location>
    </subcellularLocation>
</comment>
<dbReference type="GO" id="GO:0016829">
    <property type="term" value="F:lyase activity"/>
    <property type="evidence" value="ECO:0007669"/>
    <property type="project" value="UniProtKB-KW"/>
</dbReference>
<dbReference type="GO" id="GO:0034477">
    <property type="term" value="P:U6 snRNA 3'-end processing"/>
    <property type="evidence" value="ECO:0007669"/>
    <property type="project" value="UniProtKB-UniRule"/>
</dbReference>
<name>A0A916E7L0_9GLOM</name>
<accession>A0A916E7L0</accession>
<dbReference type="GO" id="GO:0005634">
    <property type="term" value="C:nucleus"/>
    <property type="evidence" value="ECO:0007669"/>
    <property type="project" value="UniProtKB-SubCell"/>
</dbReference>
<dbReference type="HAMAP" id="MF_03040">
    <property type="entry name" value="USB1"/>
    <property type="match status" value="1"/>
</dbReference>
<feature type="region of interest" description="Disordered" evidence="6">
    <location>
        <begin position="1"/>
        <end position="47"/>
    </location>
</feature>
<keyword evidence="4 5" id="KW-0539">Nucleus</keyword>
<feature type="region of interest" description="Disordered" evidence="6">
    <location>
        <begin position="329"/>
        <end position="349"/>
    </location>
</feature>
<dbReference type="AlphaFoldDB" id="A0A916E7L0"/>
<keyword evidence="3" id="KW-0456">Lyase</keyword>
<dbReference type="GO" id="GO:1990838">
    <property type="term" value="F:poly(U)-specific exoribonuclease activity, producing 3' uridine cyclic phosphate ends"/>
    <property type="evidence" value="ECO:0007669"/>
    <property type="project" value="UniProtKB-UniRule"/>
</dbReference>
<evidence type="ECO:0000256" key="1">
    <source>
        <dbReference type="ARBA" id="ARBA00022722"/>
    </source>
</evidence>
<dbReference type="VEuPathDB" id="FungiDB:RhiirFUN_018737"/>
<evidence type="ECO:0000256" key="5">
    <source>
        <dbReference type="HAMAP-Rule" id="MF_03040"/>
    </source>
</evidence>
<proteinExistence type="inferred from homology"/>
<comment type="similarity">
    <text evidence="5">Belongs to the 2H phosphoesterase superfamily. USB1 family.</text>
</comment>
<evidence type="ECO:0000313" key="7">
    <source>
        <dbReference type="EMBL" id="CAB5367046.1"/>
    </source>
</evidence>
<feature type="active site" description="Proton donor/acceptor" evidence="5">
    <location>
        <position position="188"/>
    </location>
</feature>
<evidence type="ECO:0000256" key="3">
    <source>
        <dbReference type="ARBA" id="ARBA00023239"/>
    </source>
</evidence>
<gene>
    <name evidence="5" type="primary">USB1</name>
    <name evidence="7" type="ORF">CHRIB12_LOCUS11138</name>
</gene>
<sequence length="349" mass="40723">MSGLVEYELSDNESDNENNEFNLLSVDYKTDEEGESEERKENSSEEKLLKRKQFDDLDDEHVVISKKRESILKEETPRKDLPPLPSDFLQLYPDKKRKDYTKHIDDPSKHQGRIRSKPHVEGDWATHVYVDVTLTEEADHIINKIEELAKEVVSKDGIKIISCIEDHQDNNSLNELDPNGHCEETKLHISLSKPLFLKYHQIEHFWNKLRNGFLNWKRFSLSFANITSFSNDDKNRSFLALEVGKGSNELKSMVDHVNKVAEDFRQKPFYENPRFHASILWALGETSIDRSLCDAIKETEYFESITQHVFNIENMIKKDEYGKKVNDLRNGEAGDRTQDLSHAKRALYH</sequence>
<evidence type="ECO:0000313" key="8">
    <source>
        <dbReference type="Proteomes" id="UP000684084"/>
    </source>
</evidence>
<comment type="function">
    <text evidence="5">Phosphodiesterase responsible for the U6 snRNA 3' end processing. Acts as an exoribonuclease (RNase) responsible for trimming the poly(U) tract of the last nucleotides in the pre-U6 snRNA molecule, leading to the formation of mature U6 snRNA.</text>
</comment>
<dbReference type="PANTHER" id="PTHR13522">
    <property type="entry name" value="U6 SNRNA PHOSPHODIESTERASE 1"/>
    <property type="match status" value="1"/>
</dbReference>
<organism evidence="7 8">
    <name type="scientific">Rhizophagus irregularis</name>
    <dbReference type="NCBI Taxonomy" id="588596"/>
    <lineage>
        <taxon>Eukaryota</taxon>
        <taxon>Fungi</taxon>
        <taxon>Fungi incertae sedis</taxon>
        <taxon>Mucoromycota</taxon>
        <taxon>Glomeromycotina</taxon>
        <taxon>Glomeromycetes</taxon>
        <taxon>Glomerales</taxon>
        <taxon>Glomeraceae</taxon>
        <taxon>Rhizophagus</taxon>
    </lineage>
</organism>
<dbReference type="VEuPathDB" id="FungiDB:RhiirFUN_018738"/>
<feature type="compositionally biased region" description="Basic and acidic residues" evidence="6">
    <location>
        <begin position="37"/>
        <end position="47"/>
    </location>
</feature>
<feature type="compositionally biased region" description="Acidic residues" evidence="6">
    <location>
        <begin position="8"/>
        <end position="18"/>
    </location>
</feature>
<dbReference type="EC" id="3.1.4.-" evidence="5"/>
<comment type="caution">
    <text evidence="7">The sequence shown here is derived from an EMBL/GenBank/DDBJ whole genome shotgun (WGS) entry which is preliminary data.</text>
</comment>
<dbReference type="InterPro" id="IPR027521">
    <property type="entry name" value="Usb1"/>
</dbReference>
<dbReference type="Pfam" id="PF09749">
    <property type="entry name" value="HVSL"/>
    <property type="match status" value="1"/>
</dbReference>
<dbReference type="PANTHER" id="PTHR13522:SF3">
    <property type="entry name" value="U6 SNRNA PHOSPHODIESTERASE 1"/>
    <property type="match status" value="1"/>
</dbReference>
<protein>
    <recommendedName>
        <fullName evidence="5">U6 snRNA phosphodiesterase</fullName>
        <ecNumber evidence="5">3.1.4.-</ecNumber>
    </recommendedName>
</protein>
<dbReference type="OrthoDB" id="49151at2759"/>
<keyword evidence="2 5" id="KW-0378">Hydrolase</keyword>